<feature type="domain" description="Reverse transcriptase zinc-binding" evidence="1">
    <location>
        <begin position="111"/>
        <end position="198"/>
    </location>
</feature>
<evidence type="ECO:0000259" key="1">
    <source>
        <dbReference type="Pfam" id="PF13966"/>
    </source>
</evidence>
<dbReference type="PANTHER" id="PTHR36617:SF15">
    <property type="entry name" value="REVERSE TRANSCRIPTASE ZINC-BINDING DOMAIN-CONTAINING PROTEIN"/>
    <property type="match status" value="1"/>
</dbReference>
<proteinExistence type="predicted"/>
<comment type="caution">
    <text evidence="2">The sequence shown here is derived from an EMBL/GenBank/DDBJ whole genome shotgun (WGS) entry which is preliminary data.</text>
</comment>
<dbReference type="Proteomes" id="UP000525078">
    <property type="component" value="Unassembled WGS sequence"/>
</dbReference>
<reference evidence="2 3" key="1">
    <citation type="journal article" date="2020" name="bioRxiv">
        <title>Sequence and annotation of 42 cannabis genomes reveals extensive copy number variation in cannabinoid synthesis and pathogen resistance genes.</title>
        <authorList>
            <person name="Mckernan K.J."/>
            <person name="Helbert Y."/>
            <person name="Kane L.T."/>
            <person name="Ebling H."/>
            <person name="Zhang L."/>
            <person name="Liu B."/>
            <person name="Eaton Z."/>
            <person name="Mclaughlin S."/>
            <person name="Kingan S."/>
            <person name="Baybayan P."/>
            <person name="Concepcion G."/>
            <person name="Jordan M."/>
            <person name="Riva A."/>
            <person name="Barbazuk W."/>
            <person name="Harkins T."/>
        </authorList>
    </citation>
    <scope>NUCLEOTIDE SEQUENCE [LARGE SCALE GENOMIC DNA]</scope>
    <source>
        <strain evidence="3">cv. Jamaican Lion 4</strain>
        <tissue evidence="2">Leaf</tissue>
    </source>
</reference>
<dbReference type="Pfam" id="PF13966">
    <property type="entry name" value="zf-RVT"/>
    <property type="match status" value="1"/>
</dbReference>
<dbReference type="InterPro" id="IPR026960">
    <property type="entry name" value="RVT-Znf"/>
</dbReference>
<evidence type="ECO:0000313" key="3">
    <source>
        <dbReference type="Proteomes" id="UP000525078"/>
    </source>
</evidence>
<accession>A0A7J6EJZ1</accession>
<dbReference type="AlphaFoldDB" id="A0A7J6EJZ1"/>
<gene>
    <name evidence="2" type="ORF">F8388_005624</name>
</gene>
<dbReference type="EMBL" id="JAATIP010000222">
    <property type="protein sequence ID" value="KAF4358684.1"/>
    <property type="molecule type" value="Genomic_DNA"/>
</dbReference>
<organism evidence="2 3">
    <name type="scientific">Cannabis sativa</name>
    <name type="common">Hemp</name>
    <name type="synonym">Marijuana</name>
    <dbReference type="NCBI Taxonomy" id="3483"/>
    <lineage>
        <taxon>Eukaryota</taxon>
        <taxon>Viridiplantae</taxon>
        <taxon>Streptophyta</taxon>
        <taxon>Embryophyta</taxon>
        <taxon>Tracheophyta</taxon>
        <taxon>Spermatophyta</taxon>
        <taxon>Magnoliopsida</taxon>
        <taxon>eudicotyledons</taxon>
        <taxon>Gunneridae</taxon>
        <taxon>Pentapetalae</taxon>
        <taxon>rosids</taxon>
        <taxon>fabids</taxon>
        <taxon>Rosales</taxon>
        <taxon>Cannabaceae</taxon>
        <taxon>Cannabis</taxon>
    </lineage>
</organism>
<sequence length="200" mass="23219">MDIDRFDSRVNHDPMSLGKNKGIIVEREGVVNGKDVMGAQTTMAGGDEDSVNEEDLLVALDSKKRRERSWDIELISDMFLERDVGLILNIQLSFSVERDTWFWNMESSGFYSVKSAYKHLQSSRGNWLYLEDNNCWKKLWRLVVPPKVRHFLWRACSGSLPTKVLLQTKHINVDLLCTFCNREYESIYHVLLGCNFSNSY</sequence>
<evidence type="ECO:0000313" key="2">
    <source>
        <dbReference type="EMBL" id="KAF4358684.1"/>
    </source>
</evidence>
<name>A0A7J6EJZ1_CANSA</name>
<protein>
    <recommendedName>
        <fullName evidence="1">Reverse transcriptase zinc-binding domain-containing protein</fullName>
    </recommendedName>
</protein>
<dbReference type="PANTHER" id="PTHR36617">
    <property type="entry name" value="PROTEIN, PUTATIVE-RELATED"/>
    <property type="match status" value="1"/>
</dbReference>